<dbReference type="GO" id="GO:0005884">
    <property type="term" value="C:actin filament"/>
    <property type="evidence" value="ECO:0007669"/>
    <property type="project" value="TreeGrafter"/>
</dbReference>
<dbReference type="InterPro" id="IPR001715">
    <property type="entry name" value="CH_dom"/>
</dbReference>
<evidence type="ECO:0000256" key="1">
    <source>
        <dbReference type="ARBA" id="ARBA00004245"/>
    </source>
</evidence>
<reference evidence="8 9" key="1">
    <citation type="submission" date="2017-06" db="EMBL/GenBank/DDBJ databases">
        <title>A platform for efficient transgenesis in Macrostomum lignano, a flatworm model organism for stem cell research.</title>
        <authorList>
            <person name="Berezikov E."/>
        </authorList>
    </citation>
    <scope>NUCLEOTIDE SEQUENCE [LARGE SCALE GENOMIC DNA]</scope>
    <source>
        <strain evidence="8">DV1</strain>
        <tissue evidence="8">Whole organism</tissue>
    </source>
</reference>
<dbReference type="SMART" id="SM00243">
    <property type="entry name" value="GAS2"/>
    <property type="match status" value="1"/>
</dbReference>
<dbReference type="Gene3D" id="1.10.418.10">
    <property type="entry name" value="Calponin-like domain"/>
    <property type="match status" value="1"/>
</dbReference>
<dbReference type="InterPro" id="IPR003108">
    <property type="entry name" value="GAR_dom"/>
</dbReference>
<dbReference type="GO" id="GO:0008017">
    <property type="term" value="F:microtubule binding"/>
    <property type="evidence" value="ECO:0007669"/>
    <property type="project" value="InterPro"/>
</dbReference>
<dbReference type="GO" id="GO:0051015">
    <property type="term" value="F:actin filament binding"/>
    <property type="evidence" value="ECO:0007669"/>
    <property type="project" value="TreeGrafter"/>
</dbReference>
<comment type="subcellular location">
    <subcellularLocation>
        <location evidence="1">Cytoplasm</location>
        <location evidence="1">Cytoskeleton</location>
    </subcellularLocation>
</comment>
<keyword evidence="2" id="KW-0963">Cytoplasm</keyword>
<feature type="domain" description="GAR" evidence="7">
    <location>
        <begin position="345"/>
        <end position="426"/>
    </location>
</feature>
<feature type="compositionally biased region" description="Low complexity" evidence="5">
    <location>
        <begin position="284"/>
        <end position="299"/>
    </location>
</feature>
<proteinExistence type="inferred from homology"/>
<dbReference type="PROSITE" id="PS51460">
    <property type="entry name" value="GAR"/>
    <property type="match status" value="1"/>
</dbReference>
<dbReference type="GO" id="GO:0008093">
    <property type="term" value="F:cytoskeletal anchor activity"/>
    <property type="evidence" value="ECO:0007669"/>
    <property type="project" value="TreeGrafter"/>
</dbReference>
<evidence type="ECO:0008006" key="10">
    <source>
        <dbReference type="Google" id="ProtNLM"/>
    </source>
</evidence>
<evidence type="ECO:0000256" key="2">
    <source>
        <dbReference type="ARBA" id="ARBA00022490"/>
    </source>
</evidence>
<feature type="non-terminal residue" evidence="8">
    <location>
        <position position="1"/>
    </location>
</feature>
<feature type="region of interest" description="Disordered" evidence="5">
    <location>
        <begin position="233"/>
        <end position="396"/>
    </location>
</feature>
<dbReference type="SUPFAM" id="SSF47576">
    <property type="entry name" value="Calponin-homology domain, CH-domain"/>
    <property type="match status" value="1"/>
</dbReference>
<dbReference type="Proteomes" id="UP000215902">
    <property type="component" value="Unassembled WGS sequence"/>
</dbReference>
<evidence type="ECO:0000256" key="5">
    <source>
        <dbReference type="SAM" id="MobiDB-lite"/>
    </source>
</evidence>
<dbReference type="GO" id="GO:0051764">
    <property type="term" value="P:actin crosslink formation"/>
    <property type="evidence" value="ECO:0007669"/>
    <property type="project" value="TreeGrafter"/>
</dbReference>
<gene>
    <name evidence="8" type="ORF">BOX15_Mlig016722g1</name>
</gene>
<evidence type="ECO:0000313" key="8">
    <source>
        <dbReference type="EMBL" id="PAA57755.1"/>
    </source>
</evidence>
<comment type="similarity">
    <text evidence="4">Belongs to the GAS2 family.</text>
</comment>
<dbReference type="Gene3D" id="3.30.920.20">
    <property type="entry name" value="Gas2-like domain"/>
    <property type="match status" value="1"/>
</dbReference>
<protein>
    <recommendedName>
        <fullName evidence="10">Calponin-homology (CH) domain-containing protein</fullName>
    </recommendedName>
</protein>
<evidence type="ECO:0000259" key="7">
    <source>
        <dbReference type="PROSITE" id="PS51460"/>
    </source>
</evidence>
<dbReference type="Pfam" id="PF02187">
    <property type="entry name" value="GAS2"/>
    <property type="match status" value="1"/>
</dbReference>
<keyword evidence="3" id="KW-0206">Cytoskeleton</keyword>
<dbReference type="SMART" id="SM00033">
    <property type="entry name" value="CH"/>
    <property type="match status" value="1"/>
</dbReference>
<keyword evidence="9" id="KW-1185">Reference proteome</keyword>
<dbReference type="InterPro" id="IPR036534">
    <property type="entry name" value="GAR_dom_sf"/>
</dbReference>
<feature type="compositionally biased region" description="Low complexity" evidence="5">
    <location>
        <begin position="376"/>
        <end position="394"/>
    </location>
</feature>
<dbReference type="CDD" id="cd21204">
    <property type="entry name" value="CH_GAS2-like"/>
    <property type="match status" value="1"/>
</dbReference>
<dbReference type="PANTHER" id="PTHR46756:SF18">
    <property type="entry name" value="GAS2-LIKE PROTEIN PICKLED EGGS"/>
    <property type="match status" value="1"/>
</dbReference>
<dbReference type="InterPro" id="IPR036872">
    <property type="entry name" value="CH_dom_sf"/>
</dbReference>
<accession>A0A267E832</accession>
<dbReference type="Pfam" id="PF00307">
    <property type="entry name" value="CH"/>
    <property type="match status" value="1"/>
</dbReference>
<comment type="caution">
    <text evidence="8">The sequence shown here is derived from an EMBL/GenBank/DDBJ whole genome shotgun (WGS) entry which is preliminary data.</text>
</comment>
<feature type="compositionally biased region" description="Polar residues" evidence="5">
    <location>
        <begin position="1"/>
        <end position="15"/>
    </location>
</feature>
<dbReference type="PANTHER" id="PTHR46756">
    <property type="entry name" value="TRANSGELIN"/>
    <property type="match status" value="1"/>
</dbReference>
<evidence type="ECO:0000256" key="4">
    <source>
        <dbReference type="ARBA" id="ARBA00038441"/>
    </source>
</evidence>
<evidence type="ECO:0000256" key="3">
    <source>
        <dbReference type="ARBA" id="ARBA00023212"/>
    </source>
</evidence>
<evidence type="ECO:0000313" key="9">
    <source>
        <dbReference type="Proteomes" id="UP000215902"/>
    </source>
</evidence>
<evidence type="ECO:0000259" key="6">
    <source>
        <dbReference type="PROSITE" id="PS50021"/>
    </source>
</evidence>
<dbReference type="OrthoDB" id="2250192at2759"/>
<dbReference type="AlphaFoldDB" id="A0A267E832"/>
<feature type="domain" description="Calponin-homology (CH)" evidence="6">
    <location>
        <begin position="53"/>
        <end position="166"/>
    </location>
</feature>
<name>A0A267E832_9PLAT</name>
<sequence length="459" mass="49805">AVLLSSPVQPGTTITDAGRMANSASFEANPDPERAEDSESVGKFQQSLDRALELIRDDLCEWLSQLLELSTPIDPENYLDYLENGVLLCRLMQKMQSAAGQSPRRCHQSARAGSFLARDNISVFLTWCRSDQRLDDVLLFETSGLVERREERNLVLTLLQLARACPNLGLPAPQIVRLEREIDGLSTSTSTSGAVAAATPTMIELSAASTSSEASNDEFGACASAGSGYVRQRSSSAGDICDGSVGSAPTPKKKSDARQPTDSSKNGNAGGNGLKSAAQKVKPTSATRKSTTSTSTAAGSAGGSKTDRTQQLRKQSLQQQQPLRSLKQNQQTAQQQLQRKPQRPSSAGQQRQQRRPSVVSDQRLTSGGRQSSNLSQQKQQQRQQQQQPQQQKPKLAVRVFRNTKMVRVGGGWVTLEDYLKYHEPDRLALVTEGLNTYSVAQGKVRYKTAATAPADQDNA</sequence>
<feature type="compositionally biased region" description="Low complexity" evidence="5">
    <location>
        <begin position="312"/>
        <end position="339"/>
    </location>
</feature>
<organism evidence="8 9">
    <name type="scientific">Macrostomum lignano</name>
    <dbReference type="NCBI Taxonomy" id="282301"/>
    <lineage>
        <taxon>Eukaryota</taxon>
        <taxon>Metazoa</taxon>
        <taxon>Spiralia</taxon>
        <taxon>Lophotrochozoa</taxon>
        <taxon>Platyhelminthes</taxon>
        <taxon>Rhabditophora</taxon>
        <taxon>Macrostomorpha</taxon>
        <taxon>Macrostomida</taxon>
        <taxon>Macrostomidae</taxon>
        <taxon>Macrostomum</taxon>
    </lineage>
</organism>
<feature type="compositionally biased region" description="Polar residues" evidence="5">
    <location>
        <begin position="359"/>
        <end position="375"/>
    </location>
</feature>
<feature type="region of interest" description="Disordered" evidence="5">
    <location>
        <begin position="1"/>
        <end position="40"/>
    </location>
</feature>
<dbReference type="PROSITE" id="PS50021">
    <property type="entry name" value="CH"/>
    <property type="match status" value="1"/>
</dbReference>
<dbReference type="EMBL" id="NIVC01002449">
    <property type="protein sequence ID" value="PAA57755.1"/>
    <property type="molecule type" value="Genomic_DNA"/>
</dbReference>
<dbReference type="STRING" id="282301.A0A267E832"/>
<dbReference type="SUPFAM" id="SSF143575">
    <property type="entry name" value="GAS2 domain-like"/>
    <property type="match status" value="1"/>
</dbReference>